<feature type="repeat" description="ANK" evidence="3">
    <location>
        <begin position="29"/>
        <end position="61"/>
    </location>
</feature>
<feature type="repeat" description="ANK" evidence="3">
    <location>
        <begin position="1"/>
        <end position="28"/>
    </location>
</feature>
<evidence type="ECO:0000256" key="1">
    <source>
        <dbReference type="ARBA" id="ARBA00022737"/>
    </source>
</evidence>
<dbReference type="SMART" id="SM00248">
    <property type="entry name" value="ANK"/>
    <property type="match status" value="3"/>
</dbReference>
<accession>A0A8J4DGD3</accession>
<dbReference type="PROSITE" id="PS50297">
    <property type="entry name" value="ANK_REP_REGION"/>
    <property type="match status" value="2"/>
</dbReference>
<feature type="repeat" description="ANK" evidence="3">
    <location>
        <begin position="62"/>
        <end position="96"/>
    </location>
</feature>
<evidence type="ECO:0000313" key="5">
    <source>
        <dbReference type="Proteomes" id="UP000652013"/>
    </source>
</evidence>
<evidence type="ECO:0000256" key="3">
    <source>
        <dbReference type="PROSITE-ProRule" id="PRU00023"/>
    </source>
</evidence>
<evidence type="ECO:0008006" key="6">
    <source>
        <dbReference type="Google" id="ProtNLM"/>
    </source>
</evidence>
<dbReference type="PANTHER" id="PTHR24171">
    <property type="entry name" value="ANKYRIN REPEAT DOMAIN-CONTAINING PROTEIN 39-RELATED"/>
    <property type="match status" value="1"/>
</dbReference>
<dbReference type="Pfam" id="PF12796">
    <property type="entry name" value="Ank_2"/>
    <property type="match status" value="1"/>
</dbReference>
<dbReference type="Proteomes" id="UP000652013">
    <property type="component" value="Unassembled WGS sequence"/>
</dbReference>
<sequence length="122" mass="13073">MHYVALENDAEAVRRLLAAGADPDAEDMHRFRPLHMAAQQNAAEAALALLEAGADVDAANRHGNTALFVAVFNCRGDGRLITLLREHGADPFARNAHGQTPVGLARLIANHPVAAFFDDLPD</sequence>
<keyword evidence="5" id="KW-1185">Reference proteome</keyword>
<keyword evidence="1" id="KW-0677">Repeat</keyword>
<dbReference type="InterPro" id="IPR036770">
    <property type="entry name" value="Ankyrin_rpt-contain_sf"/>
</dbReference>
<evidence type="ECO:0000256" key="2">
    <source>
        <dbReference type="ARBA" id="ARBA00023043"/>
    </source>
</evidence>
<gene>
    <name evidence="4" type="ORF">Sya03_01460</name>
</gene>
<evidence type="ECO:0000313" key="4">
    <source>
        <dbReference type="EMBL" id="GIJ00794.1"/>
    </source>
</evidence>
<comment type="caution">
    <text evidence="4">The sequence shown here is derived from an EMBL/GenBank/DDBJ whole genome shotgun (WGS) entry which is preliminary data.</text>
</comment>
<dbReference type="Gene3D" id="1.25.40.20">
    <property type="entry name" value="Ankyrin repeat-containing domain"/>
    <property type="match status" value="1"/>
</dbReference>
<dbReference type="SUPFAM" id="SSF48403">
    <property type="entry name" value="Ankyrin repeat"/>
    <property type="match status" value="1"/>
</dbReference>
<dbReference type="InterPro" id="IPR002110">
    <property type="entry name" value="Ankyrin_rpt"/>
</dbReference>
<dbReference type="EMBL" id="BOOY01000001">
    <property type="protein sequence ID" value="GIJ00794.1"/>
    <property type="molecule type" value="Genomic_DNA"/>
</dbReference>
<dbReference type="PROSITE" id="PS50088">
    <property type="entry name" value="ANK_REPEAT"/>
    <property type="match status" value="3"/>
</dbReference>
<protein>
    <recommendedName>
        <fullName evidence="6">Ankyrin repeat domain-containing protein</fullName>
    </recommendedName>
</protein>
<proteinExistence type="predicted"/>
<name>A0A8J4DGD3_9ACTN</name>
<organism evidence="4 5">
    <name type="scientific">Spirilliplanes yamanashiensis</name>
    <dbReference type="NCBI Taxonomy" id="42233"/>
    <lineage>
        <taxon>Bacteria</taxon>
        <taxon>Bacillati</taxon>
        <taxon>Actinomycetota</taxon>
        <taxon>Actinomycetes</taxon>
        <taxon>Micromonosporales</taxon>
        <taxon>Micromonosporaceae</taxon>
        <taxon>Spirilliplanes</taxon>
    </lineage>
</organism>
<keyword evidence="2 3" id="KW-0040">ANK repeat</keyword>
<dbReference type="RefSeq" id="WP_203936119.1">
    <property type="nucleotide sequence ID" value="NZ_BAAAGJ010000024.1"/>
</dbReference>
<reference evidence="4" key="1">
    <citation type="submission" date="2021-01" db="EMBL/GenBank/DDBJ databases">
        <title>Whole genome shotgun sequence of Spirilliplanes yamanashiensis NBRC 15828.</title>
        <authorList>
            <person name="Komaki H."/>
            <person name="Tamura T."/>
        </authorList>
    </citation>
    <scope>NUCLEOTIDE SEQUENCE</scope>
    <source>
        <strain evidence="4">NBRC 15828</strain>
    </source>
</reference>
<dbReference type="AlphaFoldDB" id="A0A8J4DGD3"/>